<feature type="transmembrane region" description="Helical" evidence="2">
    <location>
        <begin position="170"/>
        <end position="194"/>
    </location>
</feature>
<gene>
    <name evidence="3" type="ORF">BDU57DRAFT_65078</name>
</gene>
<evidence type="ECO:0000313" key="4">
    <source>
        <dbReference type="Proteomes" id="UP000800096"/>
    </source>
</evidence>
<evidence type="ECO:0000313" key="3">
    <source>
        <dbReference type="EMBL" id="KAF1921879.1"/>
    </source>
</evidence>
<keyword evidence="4" id="KW-1185">Reference proteome</keyword>
<organism evidence="3 4">
    <name type="scientific">Ampelomyces quisqualis</name>
    <name type="common">Powdery mildew agent</name>
    <dbReference type="NCBI Taxonomy" id="50730"/>
    <lineage>
        <taxon>Eukaryota</taxon>
        <taxon>Fungi</taxon>
        <taxon>Dikarya</taxon>
        <taxon>Ascomycota</taxon>
        <taxon>Pezizomycotina</taxon>
        <taxon>Dothideomycetes</taxon>
        <taxon>Pleosporomycetidae</taxon>
        <taxon>Pleosporales</taxon>
        <taxon>Pleosporineae</taxon>
        <taxon>Phaeosphaeriaceae</taxon>
        <taxon>Ampelomyces</taxon>
    </lineage>
</organism>
<feature type="compositionally biased region" description="Low complexity" evidence="1">
    <location>
        <begin position="68"/>
        <end position="80"/>
    </location>
</feature>
<evidence type="ECO:0000256" key="2">
    <source>
        <dbReference type="SAM" id="Phobius"/>
    </source>
</evidence>
<sequence length="196" mass="22583">MSKYRAITLPPSASSYVTALLTSTRHPHPRHPHKHSWAQNHTQSTIPTTSYPPAEKMAGPRTPPPLQSDSTSTNTDSNATPRPKRQTLRVTLRPPPPHRRSSSEPLYHDNDGFEEQEQLWREHRPPLPHAPPARDEENGLSERDKTRREREEDEWRRREDVDLDDWTEWIGIWLLTCMVMMALAGAAAVLWILVTQ</sequence>
<reference evidence="3" key="1">
    <citation type="journal article" date="2020" name="Stud. Mycol.">
        <title>101 Dothideomycetes genomes: a test case for predicting lifestyles and emergence of pathogens.</title>
        <authorList>
            <person name="Haridas S."/>
            <person name="Albert R."/>
            <person name="Binder M."/>
            <person name="Bloem J."/>
            <person name="Labutti K."/>
            <person name="Salamov A."/>
            <person name="Andreopoulos B."/>
            <person name="Baker S."/>
            <person name="Barry K."/>
            <person name="Bills G."/>
            <person name="Bluhm B."/>
            <person name="Cannon C."/>
            <person name="Castanera R."/>
            <person name="Culley D."/>
            <person name="Daum C."/>
            <person name="Ezra D."/>
            <person name="Gonzalez J."/>
            <person name="Henrissat B."/>
            <person name="Kuo A."/>
            <person name="Liang C."/>
            <person name="Lipzen A."/>
            <person name="Lutzoni F."/>
            <person name="Magnuson J."/>
            <person name="Mondo S."/>
            <person name="Nolan M."/>
            <person name="Ohm R."/>
            <person name="Pangilinan J."/>
            <person name="Park H.-J."/>
            <person name="Ramirez L."/>
            <person name="Alfaro M."/>
            <person name="Sun H."/>
            <person name="Tritt A."/>
            <person name="Yoshinaga Y."/>
            <person name="Zwiers L.-H."/>
            <person name="Turgeon B."/>
            <person name="Goodwin S."/>
            <person name="Spatafora J."/>
            <person name="Crous P."/>
            <person name="Grigoriev I."/>
        </authorList>
    </citation>
    <scope>NUCLEOTIDE SEQUENCE</scope>
    <source>
        <strain evidence="3">HMLAC05119</strain>
    </source>
</reference>
<evidence type="ECO:0000256" key="1">
    <source>
        <dbReference type="SAM" id="MobiDB-lite"/>
    </source>
</evidence>
<keyword evidence="2" id="KW-0812">Transmembrane</keyword>
<protein>
    <submittedName>
        <fullName evidence="3">Uncharacterized protein</fullName>
    </submittedName>
</protein>
<proteinExistence type="predicted"/>
<dbReference type="EMBL" id="ML979132">
    <property type="protein sequence ID" value="KAF1921879.1"/>
    <property type="molecule type" value="Genomic_DNA"/>
</dbReference>
<dbReference type="AlphaFoldDB" id="A0A6A5R3A2"/>
<keyword evidence="2" id="KW-1133">Transmembrane helix</keyword>
<accession>A0A6A5R3A2</accession>
<name>A0A6A5R3A2_AMPQU</name>
<feature type="compositionally biased region" description="Polar residues" evidence="1">
    <location>
        <begin position="11"/>
        <end position="24"/>
    </location>
</feature>
<feature type="compositionally biased region" description="Basic residues" evidence="1">
    <location>
        <begin position="25"/>
        <end position="36"/>
    </location>
</feature>
<dbReference type="Proteomes" id="UP000800096">
    <property type="component" value="Unassembled WGS sequence"/>
</dbReference>
<feature type="region of interest" description="Disordered" evidence="1">
    <location>
        <begin position="1"/>
        <end position="109"/>
    </location>
</feature>
<feature type="compositionally biased region" description="Basic and acidic residues" evidence="1">
    <location>
        <begin position="132"/>
        <end position="157"/>
    </location>
</feature>
<keyword evidence="2" id="KW-0472">Membrane</keyword>
<feature type="compositionally biased region" description="Polar residues" evidence="1">
    <location>
        <begin position="37"/>
        <end position="51"/>
    </location>
</feature>
<feature type="region of interest" description="Disordered" evidence="1">
    <location>
        <begin position="124"/>
        <end position="157"/>
    </location>
</feature>